<accession>A0A0G0K444</accession>
<keyword evidence="1" id="KW-0812">Transmembrane</keyword>
<keyword evidence="1" id="KW-0472">Membrane</keyword>
<evidence type="ECO:0000313" key="3">
    <source>
        <dbReference type="Proteomes" id="UP000034498"/>
    </source>
</evidence>
<protein>
    <recommendedName>
        <fullName evidence="4">NHL repeat containing protein</fullName>
    </recommendedName>
</protein>
<name>A0A0G0K444_9BACT</name>
<dbReference type="SUPFAM" id="SSF81606">
    <property type="entry name" value="PP2C-like"/>
    <property type="match status" value="1"/>
</dbReference>
<dbReference type="InterPro" id="IPR011042">
    <property type="entry name" value="6-blade_b-propeller_TolB-like"/>
</dbReference>
<keyword evidence="1" id="KW-1133">Transmembrane helix</keyword>
<comment type="caution">
    <text evidence="2">The sequence shown here is derived from an EMBL/GenBank/DDBJ whole genome shotgun (WGS) entry which is preliminary data.</text>
</comment>
<sequence>MAYEIQFARVTNSGKLSDRFLTCKHITADDLAKFPMGQVFSLIEIISPWFPTAQVGQTIINNFSKYYYEGGSTSDLVNLENSLKKVNEDLAQITQNGETDWIGNLNGILAVIAGNNFHLSPTGKVEGYIFRDGKINHLTYGLQDSGEPHPLKTFSNVVSGELKSHDKILLTTKELFNHLSLESVRQIISINNPSMAAQQISKLLRKNKIRNVNIIIINLLTKEEVSNEQAFGEMENVYYLDKTTEGVMGKINDIWKSFLVPFGKIIKHKSKDFGKKTSNLTKNIVKEPITNQEPVGKQDDAYQEFLDPDKRDDSLLKDEEIKYSPELYVHYYDQKKNKQNSFFDQVKNVLFKIWLKLKQFFTWIIDIYHDKARRKYLYIALAVILILIIGLVVGLKNKKSPIGNLDAQKILDEASAAEKDGKNAVVAGDKEKAKAQFIIAIDKAKSIKSNSLVARDADQVIISTYQELDKLTSTTRFNTLTSIANIADAKSIFVVSGIGFIITDKDIYEVNTLGGTPSKVATIPKNKNYLIGTRQEKIIYLYTSDQNIYSFNTSTKKIEQVKITDDNKWETANSIASYVGTFYLLDGVLGQIYKHSSSADEFQKGEEYINTTNINLKSARSIAIDGSIYVLKENGQAVKLLKSKVQDFSLQNIPTPNDKIAEPIKIFTDADTPSVYVLDGAQKRIVEFDKDGYFVRQYAFLENIKYSDFFVSVKARKIWLIGENNLYEISI</sequence>
<gene>
    <name evidence="2" type="ORF">US94_C0003G0016</name>
</gene>
<dbReference type="EMBL" id="LBUX01000003">
    <property type="protein sequence ID" value="KKQ74498.1"/>
    <property type="molecule type" value="Genomic_DNA"/>
</dbReference>
<proteinExistence type="predicted"/>
<evidence type="ECO:0000313" key="2">
    <source>
        <dbReference type="EMBL" id="KKQ74498.1"/>
    </source>
</evidence>
<dbReference type="SUPFAM" id="SSF101898">
    <property type="entry name" value="NHL repeat"/>
    <property type="match status" value="1"/>
</dbReference>
<dbReference type="Proteomes" id="UP000034498">
    <property type="component" value="Unassembled WGS sequence"/>
</dbReference>
<reference evidence="2 3" key="1">
    <citation type="journal article" date="2015" name="Nature">
        <title>rRNA introns, odd ribosomes, and small enigmatic genomes across a large radiation of phyla.</title>
        <authorList>
            <person name="Brown C.T."/>
            <person name="Hug L.A."/>
            <person name="Thomas B.C."/>
            <person name="Sharon I."/>
            <person name="Castelle C.J."/>
            <person name="Singh A."/>
            <person name="Wilkins M.J."/>
            <person name="Williams K.H."/>
            <person name="Banfield J.F."/>
        </authorList>
    </citation>
    <scope>NUCLEOTIDE SEQUENCE [LARGE SCALE GENOMIC DNA]</scope>
</reference>
<feature type="transmembrane region" description="Helical" evidence="1">
    <location>
        <begin position="376"/>
        <end position="395"/>
    </location>
</feature>
<dbReference type="Gene3D" id="2.120.10.30">
    <property type="entry name" value="TolB, C-terminal domain"/>
    <property type="match status" value="1"/>
</dbReference>
<organism evidence="2 3">
    <name type="scientific">Berkelbacteria bacterium GW2011_GWB1_38_5</name>
    <dbReference type="NCBI Taxonomy" id="1618336"/>
    <lineage>
        <taxon>Bacteria</taxon>
        <taxon>Candidatus Berkelbacteria</taxon>
    </lineage>
</organism>
<evidence type="ECO:0000256" key="1">
    <source>
        <dbReference type="SAM" id="Phobius"/>
    </source>
</evidence>
<evidence type="ECO:0008006" key="4">
    <source>
        <dbReference type="Google" id="ProtNLM"/>
    </source>
</evidence>
<dbReference type="AlphaFoldDB" id="A0A0G0K444"/>
<dbReference type="STRING" id="1618336.US94_C0003G0016"/>
<dbReference type="InterPro" id="IPR036457">
    <property type="entry name" value="PPM-type-like_dom_sf"/>
</dbReference>